<dbReference type="PANTHER" id="PTHR21180:SF32">
    <property type="entry name" value="ENDONUCLEASE_EXONUCLEASE_PHOSPHATASE FAMILY DOMAIN-CONTAINING PROTEIN 1"/>
    <property type="match status" value="1"/>
</dbReference>
<accession>A0A8S3RFG6</accession>
<dbReference type="AlphaFoldDB" id="A0A8S3RFG6"/>
<dbReference type="InterPro" id="IPR051675">
    <property type="entry name" value="Endo/Exo/Phosphatase_dom_1"/>
</dbReference>
<reference evidence="1" key="1">
    <citation type="submission" date="2021-03" db="EMBL/GenBank/DDBJ databases">
        <authorList>
            <person name="Bekaert M."/>
        </authorList>
    </citation>
    <scope>NUCLEOTIDE SEQUENCE</scope>
</reference>
<sequence length="224" mass="25606">MEIPNNRKRRVSESTENILKVLEPIINIIKSYSRPTVTPFKFRHGRKGVVRIASWNIERFDEEKANNPGVKEVVCMTILDNGTSWQVAVCSIRCYWEDVPMSVHPKATGLDKEDIERLQNEIDKVSEVIDAIEKQYPGKEDVIMLGDFNLDPKMEDFDIMREKGYSNCVPVGEFTNISNSNPEGSQIYDHIWISSRTNKAFSGNSGVIERENLTSPLIPNEWSL</sequence>
<dbReference type="InterPro" id="IPR036691">
    <property type="entry name" value="Endo/exonu/phosph_ase_sf"/>
</dbReference>
<keyword evidence="2" id="KW-1185">Reference proteome</keyword>
<gene>
    <name evidence="1" type="ORF">MEDL_21224</name>
</gene>
<proteinExistence type="predicted"/>
<dbReference type="SUPFAM" id="SSF56219">
    <property type="entry name" value="DNase I-like"/>
    <property type="match status" value="1"/>
</dbReference>
<dbReference type="Proteomes" id="UP000683360">
    <property type="component" value="Unassembled WGS sequence"/>
</dbReference>
<organism evidence="1 2">
    <name type="scientific">Mytilus edulis</name>
    <name type="common">Blue mussel</name>
    <dbReference type="NCBI Taxonomy" id="6550"/>
    <lineage>
        <taxon>Eukaryota</taxon>
        <taxon>Metazoa</taxon>
        <taxon>Spiralia</taxon>
        <taxon>Lophotrochozoa</taxon>
        <taxon>Mollusca</taxon>
        <taxon>Bivalvia</taxon>
        <taxon>Autobranchia</taxon>
        <taxon>Pteriomorphia</taxon>
        <taxon>Mytilida</taxon>
        <taxon>Mytiloidea</taxon>
        <taxon>Mytilidae</taxon>
        <taxon>Mytilinae</taxon>
        <taxon>Mytilus</taxon>
    </lineage>
</organism>
<evidence type="ECO:0008006" key="3">
    <source>
        <dbReference type="Google" id="ProtNLM"/>
    </source>
</evidence>
<dbReference type="PANTHER" id="PTHR21180">
    <property type="entry name" value="ENDONUCLEASE/EXONUCLEASE/PHOSPHATASE FAMILY DOMAIN-CONTAINING PROTEIN 1"/>
    <property type="match status" value="1"/>
</dbReference>
<comment type="caution">
    <text evidence="1">The sequence shown here is derived from an EMBL/GenBank/DDBJ whole genome shotgun (WGS) entry which is preliminary data.</text>
</comment>
<evidence type="ECO:0000313" key="1">
    <source>
        <dbReference type="EMBL" id="CAG2206924.1"/>
    </source>
</evidence>
<evidence type="ECO:0000313" key="2">
    <source>
        <dbReference type="Proteomes" id="UP000683360"/>
    </source>
</evidence>
<dbReference type="Gene3D" id="3.60.10.10">
    <property type="entry name" value="Endonuclease/exonuclease/phosphatase"/>
    <property type="match status" value="1"/>
</dbReference>
<dbReference type="EMBL" id="CAJPWZ010001065">
    <property type="protein sequence ID" value="CAG2206924.1"/>
    <property type="molecule type" value="Genomic_DNA"/>
</dbReference>
<name>A0A8S3RFG6_MYTED</name>
<protein>
    <recommendedName>
        <fullName evidence="3">Endonuclease/exonuclease/phosphatase domain-containing protein</fullName>
    </recommendedName>
</protein>
<dbReference type="OrthoDB" id="6237065at2759"/>